<comment type="caution">
    <text evidence="1">The sequence shown here is derived from an EMBL/GenBank/DDBJ whole genome shotgun (WGS) entry which is preliminary data.</text>
</comment>
<reference evidence="1" key="1">
    <citation type="journal article" date="2015" name="Nature">
        <title>Complex archaea that bridge the gap between prokaryotes and eukaryotes.</title>
        <authorList>
            <person name="Spang A."/>
            <person name="Saw J.H."/>
            <person name="Jorgensen S.L."/>
            <person name="Zaremba-Niedzwiedzka K."/>
            <person name="Martijn J."/>
            <person name="Lind A.E."/>
            <person name="van Eijk R."/>
            <person name="Schleper C."/>
            <person name="Guy L."/>
            <person name="Ettema T.J."/>
        </authorList>
    </citation>
    <scope>NUCLEOTIDE SEQUENCE</scope>
</reference>
<evidence type="ECO:0000313" key="1">
    <source>
        <dbReference type="EMBL" id="KKL92315.1"/>
    </source>
</evidence>
<name>A0A0F9IEV0_9ZZZZ</name>
<dbReference type="AlphaFoldDB" id="A0A0F9IEV0"/>
<sequence length="84" mass="9770">MHKSGAVRYDHDASWYPDFRGELLTVSDSGPRGKHDDCFDAFAYLGLTVNEFFEALSDEEIEEEDEMEMWEDFHDLGRCHVTGY</sequence>
<organism evidence="1">
    <name type="scientific">marine sediment metagenome</name>
    <dbReference type="NCBI Taxonomy" id="412755"/>
    <lineage>
        <taxon>unclassified sequences</taxon>
        <taxon>metagenomes</taxon>
        <taxon>ecological metagenomes</taxon>
    </lineage>
</organism>
<accession>A0A0F9IEV0</accession>
<protein>
    <submittedName>
        <fullName evidence="1">Uncharacterized protein</fullName>
    </submittedName>
</protein>
<proteinExistence type="predicted"/>
<dbReference type="EMBL" id="LAZR01019499">
    <property type="protein sequence ID" value="KKL92315.1"/>
    <property type="molecule type" value="Genomic_DNA"/>
</dbReference>
<gene>
    <name evidence="1" type="ORF">LCGC14_1885910</name>
</gene>